<evidence type="ECO:0000313" key="2">
    <source>
        <dbReference type="EMBL" id="ACP26064.1"/>
    </source>
</evidence>
<dbReference type="KEGG" id="rhi:NGR_c23050"/>
<feature type="region of interest" description="Disordered" evidence="1">
    <location>
        <begin position="72"/>
        <end position="97"/>
    </location>
</feature>
<reference evidence="2 3" key="1">
    <citation type="journal article" date="2009" name="Appl. Environ. Microbiol.">
        <title>Rhizobium sp. strain NGR234 possesses a remarkable number of secretion systems.</title>
        <authorList>
            <person name="Schmeisser C."/>
            <person name="Liesegang H."/>
            <person name="Krysciak D."/>
            <person name="Bakkou N."/>
            <person name="Le Quere A."/>
            <person name="Wollherr A."/>
            <person name="Heinemeyer I."/>
            <person name="Morgenstern B."/>
            <person name="Pommerening-Roeser A."/>
            <person name="Flores M."/>
            <person name="Palacios R."/>
            <person name="Brenner S."/>
            <person name="Gottschalk G."/>
            <person name="Schmitz R.A."/>
            <person name="Broughton W.J."/>
            <person name="Perret X."/>
            <person name="Strittmatter A.W."/>
            <person name="Streit W.R."/>
        </authorList>
    </citation>
    <scope>NUCLEOTIDE SEQUENCE [LARGE SCALE GENOMIC DNA]</scope>
    <source>
        <strain evidence="3">NBRC 101917 / NGR234</strain>
    </source>
</reference>
<dbReference type="STRING" id="394.NGR_c23050"/>
<dbReference type="EMBL" id="CP001389">
    <property type="protein sequence ID" value="ACP26064.1"/>
    <property type="molecule type" value="Genomic_DNA"/>
</dbReference>
<protein>
    <submittedName>
        <fullName evidence="2">Uncharacterized protein</fullName>
    </submittedName>
</protein>
<dbReference type="Proteomes" id="UP000001054">
    <property type="component" value="Chromosome"/>
</dbReference>
<gene>
    <name evidence="2" type="ordered locus">NGR_c23050</name>
</gene>
<organism evidence="2 3">
    <name type="scientific">Sinorhizobium fredii (strain NBRC 101917 / NGR234)</name>
    <dbReference type="NCBI Taxonomy" id="394"/>
    <lineage>
        <taxon>Bacteria</taxon>
        <taxon>Pseudomonadati</taxon>
        <taxon>Pseudomonadota</taxon>
        <taxon>Alphaproteobacteria</taxon>
        <taxon>Hyphomicrobiales</taxon>
        <taxon>Rhizobiaceae</taxon>
        <taxon>Sinorhizobium/Ensifer group</taxon>
        <taxon>Sinorhizobium</taxon>
    </lineage>
</organism>
<feature type="compositionally biased region" description="Pro residues" evidence="1">
    <location>
        <begin position="83"/>
        <end position="97"/>
    </location>
</feature>
<dbReference type="OrthoDB" id="9844650at2"/>
<evidence type="ECO:0000256" key="1">
    <source>
        <dbReference type="SAM" id="MobiDB-lite"/>
    </source>
</evidence>
<keyword evidence="3" id="KW-1185">Reference proteome</keyword>
<name>C3MFK7_SINFN</name>
<dbReference type="HOGENOM" id="CLU_1531339_0_0_5"/>
<evidence type="ECO:0000313" key="3">
    <source>
        <dbReference type="Proteomes" id="UP000001054"/>
    </source>
</evidence>
<sequence>MRRGALAGCITTCALGAVLYSWAYRFEVDRSALSYDFVFETPKAGAETAAASGDNTEIAAAIQFQLRPLFSPSRRPVQIGDPESPPAPEPVEPVPPAPDAMTSRLRLLGTEKGGDGGTALIVDEDTGASDWVAAGGSIGGWRVLEVRADAVLLTSDGQSTLPEGEPGLKLTLYPE</sequence>
<dbReference type="PATRIC" id="fig|394.7.peg.5124"/>
<proteinExistence type="predicted"/>
<accession>C3MFK7</accession>
<dbReference type="AlphaFoldDB" id="C3MFK7"/>